<comment type="caution">
    <text evidence="2">The sequence shown here is derived from an EMBL/GenBank/DDBJ whole genome shotgun (WGS) entry which is preliminary data.</text>
</comment>
<dbReference type="InterPro" id="IPR013241">
    <property type="entry name" value="RNase_P_Pop3"/>
</dbReference>
<keyword evidence="3" id="KW-1185">Reference proteome</keyword>
<dbReference type="EMBL" id="MU853859">
    <property type="protein sequence ID" value="KAK3937264.1"/>
    <property type="molecule type" value="Genomic_DNA"/>
</dbReference>
<dbReference type="GO" id="GO:0000171">
    <property type="term" value="F:ribonuclease MRP activity"/>
    <property type="evidence" value="ECO:0007669"/>
    <property type="project" value="TreeGrafter"/>
</dbReference>
<evidence type="ECO:0000313" key="2">
    <source>
        <dbReference type="EMBL" id="KAK3937264.1"/>
    </source>
</evidence>
<sequence length="270" mass="29146">MERERKKIVHTLDTPFSAVQWPQISQEDQDTILELLCRLLAPLGQHRRSFVTPSKGKRKRRSQKQANPEKPDEAQSTPQAATEPEAPPAPELAAYVDVGLAKVSRHLQEMSSPASSSKPAEPPTSQSAKDAEGAGPEAPKASPPEPGQGPYAIVFVARSGQSSAFHCHFPQMVASASKSLPADSQAVRLVGFSKACEDRLSAALGIPRASSIALREGAPLAKGLVDFVREHVRPVEAKWLEETRAGNYLETKIQAVPTKVGNSRKRKTPA</sequence>
<dbReference type="GO" id="GO:0006364">
    <property type="term" value="P:rRNA processing"/>
    <property type="evidence" value="ECO:0007669"/>
    <property type="project" value="InterPro"/>
</dbReference>
<proteinExistence type="predicted"/>
<protein>
    <submittedName>
        <fullName evidence="2">Uncharacterized protein</fullName>
    </submittedName>
</protein>
<dbReference type="GO" id="GO:0034965">
    <property type="term" value="P:intronic box C/D snoRNA processing"/>
    <property type="evidence" value="ECO:0007669"/>
    <property type="project" value="TreeGrafter"/>
</dbReference>
<reference evidence="3" key="1">
    <citation type="journal article" date="2023" name="Mol. Phylogenet. Evol.">
        <title>Genome-scale phylogeny and comparative genomics of the fungal order Sordariales.</title>
        <authorList>
            <person name="Hensen N."/>
            <person name="Bonometti L."/>
            <person name="Westerberg I."/>
            <person name="Brannstrom I.O."/>
            <person name="Guillou S."/>
            <person name="Cros-Aarteil S."/>
            <person name="Calhoun S."/>
            <person name="Haridas S."/>
            <person name="Kuo A."/>
            <person name="Mondo S."/>
            <person name="Pangilinan J."/>
            <person name="Riley R."/>
            <person name="LaButti K."/>
            <person name="Andreopoulos B."/>
            <person name="Lipzen A."/>
            <person name="Chen C."/>
            <person name="Yan M."/>
            <person name="Daum C."/>
            <person name="Ng V."/>
            <person name="Clum A."/>
            <person name="Steindorff A."/>
            <person name="Ohm R.A."/>
            <person name="Martin F."/>
            <person name="Silar P."/>
            <person name="Natvig D.O."/>
            <person name="Lalanne C."/>
            <person name="Gautier V."/>
            <person name="Ament-Velasquez S.L."/>
            <person name="Kruys A."/>
            <person name="Hutchinson M.I."/>
            <person name="Powell A.J."/>
            <person name="Barry K."/>
            <person name="Miller A.N."/>
            <person name="Grigoriev I.V."/>
            <person name="Debuchy R."/>
            <person name="Gladieux P."/>
            <person name="Hiltunen Thoren M."/>
            <person name="Johannesson H."/>
        </authorList>
    </citation>
    <scope>NUCLEOTIDE SEQUENCE [LARGE SCALE GENOMIC DNA]</scope>
    <source>
        <strain evidence="3">CBS 340.73</strain>
    </source>
</reference>
<dbReference type="PANTHER" id="PTHR28272">
    <property type="entry name" value="RIBONUCLEASES P/MRP PROTEIN SUBUNIT POP3"/>
    <property type="match status" value="1"/>
</dbReference>
<evidence type="ECO:0000256" key="1">
    <source>
        <dbReference type="SAM" id="MobiDB-lite"/>
    </source>
</evidence>
<dbReference type="AlphaFoldDB" id="A0AAN6S1Q1"/>
<dbReference type="GO" id="GO:0005655">
    <property type="term" value="C:nucleolar ribonuclease P complex"/>
    <property type="evidence" value="ECO:0007669"/>
    <property type="project" value="TreeGrafter"/>
</dbReference>
<name>A0AAN6S1Q1_9PEZI</name>
<feature type="region of interest" description="Disordered" evidence="1">
    <location>
        <begin position="44"/>
        <end position="151"/>
    </location>
</feature>
<dbReference type="GO" id="GO:0008033">
    <property type="term" value="P:tRNA processing"/>
    <property type="evidence" value="ECO:0007669"/>
    <property type="project" value="InterPro"/>
</dbReference>
<feature type="compositionally biased region" description="Basic residues" evidence="1">
    <location>
        <begin position="45"/>
        <end position="63"/>
    </location>
</feature>
<dbReference type="GO" id="GO:0000172">
    <property type="term" value="C:ribonuclease MRP complex"/>
    <property type="evidence" value="ECO:0007669"/>
    <property type="project" value="TreeGrafter"/>
</dbReference>
<organism evidence="2 3">
    <name type="scientific">Diplogelasinospora grovesii</name>
    <dbReference type="NCBI Taxonomy" id="303347"/>
    <lineage>
        <taxon>Eukaryota</taxon>
        <taxon>Fungi</taxon>
        <taxon>Dikarya</taxon>
        <taxon>Ascomycota</taxon>
        <taxon>Pezizomycotina</taxon>
        <taxon>Sordariomycetes</taxon>
        <taxon>Sordariomycetidae</taxon>
        <taxon>Sordariales</taxon>
        <taxon>Diplogelasinosporaceae</taxon>
        <taxon>Diplogelasinospora</taxon>
    </lineage>
</organism>
<evidence type="ECO:0000313" key="3">
    <source>
        <dbReference type="Proteomes" id="UP001303473"/>
    </source>
</evidence>
<accession>A0AAN6S1Q1</accession>
<dbReference type="PANTHER" id="PTHR28272:SF1">
    <property type="entry name" value="RIBONUCLEASES P_MRP PROTEIN SUBUNIT POP3"/>
    <property type="match status" value="1"/>
</dbReference>
<dbReference type="GO" id="GO:0004526">
    <property type="term" value="F:ribonuclease P activity"/>
    <property type="evidence" value="ECO:0007669"/>
    <property type="project" value="TreeGrafter"/>
</dbReference>
<dbReference type="Pfam" id="PF08228">
    <property type="entry name" value="RNase_P_pop3"/>
    <property type="match status" value="1"/>
</dbReference>
<gene>
    <name evidence="2" type="ORF">QBC46DRAFT_393150</name>
</gene>
<feature type="compositionally biased region" description="Low complexity" evidence="1">
    <location>
        <begin position="111"/>
        <end position="125"/>
    </location>
</feature>
<dbReference type="Proteomes" id="UP001303473">
    <property type="component" value="Unassembled WGS sequence"/>
</dbReference>
<dbReference type="GO" id="GO:0005829">
    <property type="term" value="C:cytosol"/>
    <property type="evidence" value="ECO:0007669"/>
    <property type="project" value="TreeGrafter"/>
</dbReference>